<dbReference type="Proteomes" id="UP001457282">
    <property type="component" value="Unassembled WGS sequence"/>
</dbReference>
<comment type="caution">
    <text evidence="5">The sequence shown here is derived from an EMBL/GenBank/DDBJ whole genome shotgun (WGS) entry which is preliminary data.</text>
</comment>
<dbReference type="AlphaFoldDB" id="A0AAW1XPQ6"/>
<dbReference type="PROSITE" id="PS50011">
    <property type="entry name" value="PROTEIN_KINASE_DOM"/>
    <property type="match status" value="1"/>
</dbReference>
<feature type="domain" description="Protein kinase" evidence="4">
    <location>
        <begin position="119"/>
        <end position="197"/>
    </location>
</feature>
<evidence type="ECO:0000313" key="6">
    <source>
        <dbReference type="Proteomes" id="UP001457282"/>
    </source>
</evidence>
<evidence type="ECO:0000256" key="2">
    <source>
        <dbReference type="ARBA" id="ARBA00022840"/>
    </source>
</evidence>
<feature type="transmembrane region" description="Helical" evidence="3">
    <location>
        <begin position="47"/>
        <end position="72"/>
    </location>
</feature>
<reference evidence="5 6" key="1">
    <citation type="journal article" date="2023" name="G3 (Bethesda)">
        <title>A chromosome-length genome assembly and annotation of blackberry (Rubus argutus, cv. 'Hillquist').</title>
        <authorList>
            <person name="Bruna T."/>
            <person name="Aryal R."/>
            <person name="Dudchenko O."/>
            <person name="Sargent D.J."/>
            <person name="Mead D."/>
            <person name="Buti M."/>
            <person name="Cavallini A."/>
            <person name="Hytonen T."/>
            <person name="Andres J."/>
            <person name="Pham M."/>
            <person name="Weisz D."/>
            <person name="Mascagni F."/>
            <person name="Usai G."/>
            <person name="Natali L."/>
            <person name="Bassil N."/>
            <person name="Fernandez G.E."/>
            <person name="Lomsadze A."/>
            <person name="Armour M."/>
            <person name="Olukolu B."/>
            <person name="Poorten T."/>
            <person name="Britton C."/>
            <person name="Davik J."/>
            <person name="Ashrafi H."/>
            <person name="Aiden E.L."/>
            <person name="Borodovsky M."/>
            <person name="Worthington M."/>
        </authorList>
    </citation>
    <scope>NUCLEOTIDE SEQUENCE [LARGE SCALE GENOMIC DNA]</scope>
    <source>
        <strain evidence="5">PI 553951</strain>
    </source>
</reference>
<dbReference type="InterPro" id="IPR000719">
    <property type="entry name" value="Prot_kinase_dom"/>
</dbReference>
<dbReference type="InterPro" id="IPR050528">
    <property type="entry name" value="L-type_Lectin-RKs"/>
</dbReference>
<dbReference type="InterPro" id="IPR011009">
    <property type="entry name" value="Kinase-like_dom_sf"/>
</dbReference>
<keyword evidence="3" id="KW-0472">Membrane</keyword>
<dbReference type="SUPFAM" id="SSF56112">
    <property type="entry name" value="Protein kinase-like (PK-like)"/>
    <property type="match status" value="1"/>
</dbReference>
<evidence type="ECO:0000256" key="1">
    <source>
        <dbReference type="ARBA" id="ARBA00022741"/>
    </source>
</evidence>
<evidence type="ECO:0000256" key="3">
    <source>
        <dbReference type="SAM" id="Phobius"/>
    </source>
</evidence>
<dbReference type="GO" id="GO:0004672">
    <property type="term" value="F:protein kinase activity"/>
    <property type="evidence" value="ECO:0007669"/>
    <property type="project" value="InterPro"/>
</dbReference>
<evidence type="ECO:0000259" key="4">
    <source>
        <dbReference type="PROSITE" id="PS50011"/>
    </source>
</evidence>
<keyword evidence="2" id="KW-0067">ATP-binding</keyword>
<keyword evidence="3" id="KW-1133">Transmembrane helix</keyword>
<gene>
    <name evidence="5" type="ORF">M0R45_014771</name>
</gene>
<name>A0AAW1XPQ6_RUBAR</name>
<dbReference type="Gene3D" id="3.30.200.20">
    <property type="entry name" value="Phosphorylase Kinase, domain 1"/>
    <property type="match status" value="1"/>
</dbReference>
<sequence length="197" mass="22351">MQQWSCCLGSAIDLNSRTVQKYMGSLIVMELMNLLRSRMDGKEQYRLGLAFGLTVGGFLTLVGVLALVWFIFCRKHKETGESSDDDTWVLNDSIPEDFEKGTGPRKFSYNELAHATGNFVQGEKLGEGGFGVYRGFIKDLNSYVAVKKISRGSKQGLKEYAAEVRIISRLRHRNLVQLIGWLPRKETSTRLRIHAQW</sequence>
<dbReference type="GO" id="GO:0005524">
    <property type="term" value="F:ATP binding"/>
    <property type="evidence" value="ECO:0007669"/>
    <property type="project" value="UniProtKB-KW"/>
</dbReference>
<keyword evidence="1" id="KW-0547">Nucleotide-binding</keyword>
<dbReference type="EMBL" id="JBEDUW010000003">
    <property type="protein sequence ID" value="KAK9938008.1"/>
    <property type="molecule type" value="Genomic_DNA"/>
</dbReference>
<protein>
    <recommendedName>
        <fullName evidence="4">Protein kinase domain-containing protein</fullName>
    </recommendedName>
</protein>
<evidence type="ECO:0000313" key="5">
    <source>
        <dbReference type="EMBL" id="KAK9938008.1"/>
    </source>
</evidence>
<keyword evidence="6" id="KW-1185">Reference proteome</keyword>
<dbReference type="PANTHER" id="PTHR27007">
    <property type="match status" value="1"/>
</dbReference>
<organism evidence="5 6">
    <name type="scientific">Rubus argutus</name>
    <name type="common">Southern blackberry</name>
    <dbReference type="NCBI Taxonomy" id="59490"/>
    <lineage>
        <taxon>Eukaryota</taxon>
        <taxon>Viridiplantae</taxon>
        <taxon>Streptophyta</taxon>
        <taxon>Embryophyta</taxon>
        <taxon>Tracheophyta</taxon>
        <taxon>Spermatophyta</taxon>
        <taxon>Magnoliopsida</taxon>
        <taxon>eudicotyledons</taxon>
        <taxon>Gunneridae</taxon>
        <taxon>Pentapetalae</taxon>
        <taxon>rosids</taxon>
        <taxon>fabids</taxon>
        <taxon>Rosales</taxon>
        <taxon>Rosaceae</taxon>
        <taxon>Rosoideae</taxon>
        <taxon>Rosoideae incertae sedis</taxon>
        <taxon>Rubus</taxon>
    </lineage>
</organism>
<proteinExistence type="predicted"/>
<keyword evidence="3" id="KW-0812">Transmembrane</keyword>
<dbReference type="Pfam" id="PF00069">
    <property type="entry name" value="Pkinase"/>
    <property type="match status" value="1"/>
</dbReference>
<accession>A0AAW1XPQ6</accession>